<sequence>MAEQFDVTARLAEGRPTVDDVEEYVAACRSLGYQHRDLTAHPTQVRDWYDGDDGMDLRVLDADHRALSAAALAAEEAASRQADLAAQLTAGWAGRGGAAADEFLSRSCQAAQSVSAAVRRAADAAAALPDALWHAVDEKVAATEAVAGSQAPHRVEWLAAARTVTRSGADLDAASELVRQRVMPFVDADVASDWVGAMRAAMTSIDAAYDAACAAMASLPRAVFEVPGDLGPEPPCGGALRDDPVARVFVAQTIPAAFSPGGAGVAPSAAPGWAPAASGVGPASAGWTPAASGVGPASAGWAPAAGTTPAAAWAPDPSWSGPPPAAAPPPPPAPVTQPAPPMGDLGVGTQGSGVSGLGQQLADLLSGLVGSAGGASSNDDALDGNPANDPAADDDPDEKDQEDADGEDEPEDDPDGPDHDSDAPAPEEKDPVDDGCAAGEQPAGAPPAQAPAAAAPPTEAPPTEAPPVTAPPEPPPPAAPPPEPAPPAPAAEQTPCEKAADAVPQVGE</sequence>
<dbReference type="Proteomes" id="UP000466517">
    <property type="component" value="Chromosome"/>
</dbReference>
<evidence type="ECO:0000313" key="2">
    <source>
        <dbReference type="EMBL" id="BBZ26941.1"/>
    </source>
</evidence>
<proteinExistence type="predicted"/>
<dbReference type="RefSeq" id="WP_163733952.1">
    <property type="nucleotide sequence ID" value="NZ_AP022610.1"/>
</dbReference>
<evidence type="ECO:0000313" key="3">
    <source>
        <dbReference type="Proteomes" id="UP000466517"/>
    </source>
</evidence>
<feature type="compositionally biased region" description="Pro residues" evidence="1">
    <location>
        <begin position="458"/>
        <end position="489"/>
    </location>
</feature>
<feature type="region of interest" description="Disordered" evidence="1">
    <location>
        <begin position="260"/>
        <end position="508"/>
    </location>
</feature>
<gene>
    <name evidence="2" type="ORF">MMAD_12360</name>
</gene>
<organism evidence="2 3">
    <name type="scientific">Mycolicibacterium madagascariense</name>
    <dbReference type="NCBI Taxonomy" id="212765"/>
    <lineage>
        <taxon>Bacteria</taxon>
        <taxon>Bacillati</taxon>
        <taxon>Actinomycetota</taxon>
        <taxon>Actinomycetes</taxon>
        <taxon>Mycobacteriales</taxon>
        <taxon>Mycobacteriaceae</taxon>
        <taxon>Mycolicibacterium</taxon>
    </lineage>
</organism>
<dbReference type="AlphaFoldDB" id="A0A7I7XDV1"/>
<feature type="compositionally biased region" description="Gly residues" evidence="1">
    <location>
        <begin position="345"/>
        <end position="356"/>
    </location>
</feature>
<accession>A0A7I7XDV1</accession>
<evidence type="ECO:0000256" key="1">
    <source>
        <dbReference type="SAM" id="MobiDB-lite"/>
    </source>
</evidence>
<feature type="compositionally biased region" description="Pro residues" evidence="1">
    <location>
        <begin position="320"/>
        <end position="341"/>
    </location>
</feature>
<dbReference type="EMBL" id="AP022610">
    <property type="protein sequence ID" value="BBZ26941.1"/>
    <property type="molecule type" value="Genomic_DNA"/>
</dbReference>
<feature type="compositionally biased region" description="Low complexity" evidence="1">
    <location>
        <begin position="357"/>
        <end position="390"/>
    </location>
</feature>
<name>A0A7I7XDV1_9MYCO</name>
<feature type="compositionally biased region" description="Acidic residues" evidence="1">
    <location>
        <begin position="391"/>
        <end position="415"/>
    </location>
</feature>
<dbReference type="KEGG" id="mmag:MMAD_12360"/>
<feature type="compositionally biased region" description="Low complexity" evidence="1">
    <location>
        <begin position="260"/>
        <end position="319"/>
    </location>
</feature>
<keyword evidence="3" id="KW-1185">Reference proteome</keyword>
<feature type="compositionally biased region" description="Basic and acidic residues" evidence="1">
    <location>
        <begin position="416"/>
        <end position="429"/>
    </location>
</feature>
<protein>
    <submittedName>
        <fullName evidence="2">Uncharacterized protein</fullName>
    </submittedName>
</protein>
<reference evidence="2 3" key="1">
    <citation type="journal article" date="2019" name="Emerg. Microbes Infect.">
        <title>Comprehensive subspecies identification of 175 nontuberculous mycobacteria species based on 7547 genomic profiles.</title>
        <authorList>
            <person name="Matsumoto Y."/>
            <person name="Kinjo T."/>
            <person name="Motooka D."/>
            <person name="Nabeya D."/>
            <person name="Jung N."/>
            <person name="Uechi K."/>
            <person name="Horii T."/>
            <person name="Iida T."/>
            <person name="Fujita J."/>
            <person name="Nakamura S."/>
        </authorList>
    </citation>
    <scope>NUCLEOTIDE SEQUENCE [LARGE SCALE GENOMIC DNA]</scope>
    <source>
        <strain evidence="2 3">JCM 13574</strain>
    </source>
</reference>